<feature type="domain" description="PDGLE" evidence="7">
    <location>
        <begin position="5"/>
        <end position="90"/>
    </location>
</feature>
<evidence type="ECO:0000256" key="4">
    <source>
        <dbReference type="ARBA" id="ARBA00022989"/>
    </source>
</evidence>
<dbReference type="EMBL" id="BARS01032002">
    <property type="protein sequence ID" value="GAG24545.1"/>
    <property type="molecule type" value="Genomic_DNA"/>
</dbReference>
<evidence type="ECO:0000256" key="6">
    <source>
        <dbReference type="SAM" id="Phobius"/>
    </source>
</evidence>
<evidence type="ECO:0000256" key="2">
    <source>
        <dbReference type="ARBA" id="ARBA00022475"/>
    </source>
</evidence>
<evidence type="ECO:0000256" key="3">
    <source>
        <dbReference type="ARBA" id="ARBA00022692"/>
    </source>
</evidence>
<sequence>FYVGLAVAGLGIALGVAFLSPLASSDPDGLERVAEDEGFLEEAKDAPYEVISDYLFPGVEDESVATILAGIAGVLVVAALTFVVAFVLRRTGREERARPTSRPGGQA</sequence>
<dbReference type="InterPro" id="IPR025937">
    <property type="entry name" value="PDGLE_dom"/>
</dbReference>
<protein>
    <recommendedName>
        <fullName evidence="7">PDGLE domain-containing protein</fullName>
    </recommendedName>
</protein>
<accession>X0W1Z2</accession>
<evidence type="ECO:0000313" key="8">
    <source>
        <dbReference type="EMBL" id="GAG24545.1"/>
    </source>
</evidence>
<feature type="transmembrane region" description="Helical" evidence="6">
    <location>
        <begin position="64"/>
        <end position="88"/>
    </location>
</feature>
<evidence type="ECO:0000256" key="5">
    <source>
        <dbReference type="ARBA" id="ARBA00023136"/>
    </source>
</evidence>
<proteinExistence type="predicted"/>
<comment type="subcellular location">
    <subcellularLocation>
        <location evidence="1">Cell membrane</location>
    </subcellularLocation>
</comment>
<comment type="caution">
    <text evidence="8">The sequence shown here is derived from an EMBL/GenBank/DDBJ whole genome shotgun (WGS) entry which is preliminary data.</text>
</comment>
<reference evidence="8" key="1">
    <citation type="journal article" date="2014" name="Front. Microbiol.">
        <title>High frequency of phylogenetically diverse reductive dehalogenase-homologous genes in deep subseafloor sedimentary metagenomes.</title>
        <authorList>
            <person name="Kawai M."/>
            <person name="Futagami T."/>
            <person name="Toyoda A."/>
            <person name="Takaki Y."/>
            <person name="Nishi S."/>
            <person name="Hori S."/>
            <person name="Arai W."/>
            <person name="Tsubouchi T."/>
            <person name="Morono Y."/>
            <person name="Uchiyama I."/>
            <person name="Ito T."/>
            <person name="Fujiyama A."/>
            <person name="Inagaki F."/>
            <person name="Takami H."/>
        </authorList>
    </citation>
    <scope>NUCLEOTIDE SEQUENCE</scope>
    <source>
        <strain evidence="8">Expedition CK06-06</strain>
    </source>
</reference>
<gene>
    <name evidence="8" type="ORF">S01H1_49727</name>
</gene>
<dbReference type="AlphaFoldDB" id="X0W1Z2"/>
<evidence type="ECO:0000256" key="1">
    <source>
        <dbReference type="ARBA" id="ARBA00004236"/>
    </source>
</evidence>
<organism evidence="8">
    <name type="scientific">marine sediment metagenome</name>
    <dbReference type="NCBI Taxonomy" id="412755"/>
    <lineage>
        <taxon>unclassified sequences</taxon>
        <taxon>metagenomes</taxon>
        <taxon>ecological metagenomes</taxon>
    </lineage>
</organism>
<evidence type="ECO:0000259" key="7">
    <source>
        <dbReference type="Pfam" id="PF13190"/>
    </source>
</evidence>
<keyword evidence="2" id="KW-1003">Cell membrane</keyword>
<keyword evidence="3 6" id="KW-0812">Transmembrane</keyword>
<keyword evidence="4 6" id="KW-1133">Transmembrane helix</keyword>
<dbReference type="GO" id="GO:0005886">
    <property type="term" value="C:plasma membrane"/>
    <property type="evidence" value="ECO:0007669"/>
    <property type="project" value="UniProtKB-SubCell"/>
</dbReference>
<keyword evidence="5 6" id="KW-0472">Membrane</keyword>
<feature type="non-terminal residue" evidence="8">
    <location>
        <position position="1"/>
    </location>
</feature>
<name>X0W1Z2_9ZZZZ</name>
<dbReference type="Pfam" id="PF13190">
    <property type="entry name" value="PDGLE"/>
    <property type="match status" value="1"/>
</dbReference>